<dbReference type="Proteomes" id="UP001642360">
    <property type="component" value="Unassembled WGS sequence"/>
</dbReference>
<feature type="region of interest" description="Disordered" evidence="5">
    <location>
        <begin position="1"/>
        <end position="37"/>
    </location>
</feature>
<dbReference type="GO" id="GO:0005634">
    <property type="term" value="C:nucleus"/>
    <property type="evidence" value="ECO:0007669"/>
    <property type="project" value="UniProtKB-SubCell"/>
</dbReference>
<dbReference type="SUPFAM" id="SSF47459">
    <property type="entry name" value="HLH, helix-loop-helix DNA-binding domain"/>
    <property type="match status" value="1"/>
</dbReference>
<keyword evidence="4" id="KW-0539">Nucleus</keyword>
<feature type="compositionally biased region" description="Polar residues" evidence="5">
    <location>
        <begin position="1"/>
        <end position="18"/>
    </location>
</feature>
<reference evidence="7 8" key="1">
    <citation type="submission" date="2024-02" db="EMBL/GenBank/DDBJ databases">
        <authorList>
            <person name="Vignale AGUSTIN F."/>
            <person name="Sosa J E."/>
            <person name="Modenutti C."/>
        </authorList>
    </citation>
    <scope>NUCLEOTIDE SEQUENCE [LARGE SCALE GENOMIC DNA]</scope>
</reference>
<dbReference type="PANTHER" id="PTHR33124:SF12">
    <property type="entry name" value="TRANSCRIPTION FACTOR BHLH148"/>
    <property type="match status" value="1"/>
</dbReference>
<dbReference type="InterPro" id="IPR011598">
    <property type="entry name" value="bHLH_dom"/>
</dbReference>
<evidence type="ECO:0000256" key="3">
    <source>
        <dbReference type="ARBA" id="ARBA00023163"/>
    </source>
</evidence>
<dbReference type="Pfam" id="PF26576">
    <property type="entry name" value="IBH1_N"/>
    <property type="match status" value="1"/>
</dbReference>
<dbReference type="AlphaFoldDB" id="A0ABC8R9Q4"/>
<dbReference type="EMBL" id="CAUOFW020001137">
    <property type="protein sequence ID" value="CAK9141488.1"/>
    <property type="molecule type" value="Genomic_DNA"/>
</dbReference>
<accession>A0ABC8R9Q4</accession>
<keyword evidence="8" id="KW-1185">Reference proteome</keyword>
<evidence type="ECO:0000313" key="8">
    <source>
        <dbReference type="Proteomes" id="UP001642360"/>
    </source>
</evidence>
<sequence>MGSSSTSISDLQPNSNSDRLPESKQKRRRRIATDNEIQDVQINQTQWKSPFEQQIYSTKLIEALRRVRRNPNSPAFSPFTTRAVRETANQVLAVTAKGRTRWSRAIITARLRFKLNQKSKNHKKLGKLAGDVWSKKRLVKKRLPPLQRKVKVLRRLIPGCRKLSFPILLEEATDYIAALEMQVRAMTTLAGLRTGSAAGSLAAPSVQLGSNLC</sequence>
<comment type="caution">
    <text evidence="7">The sequence shown here is derived from an EMBL/GenBank/DDBJ whole genome shotgun (WGS) entry which is preliminary data.</text>
</comment>
<dbReference type="PROSITE" id="PS50888">
    <property type="entry name" value="BHLH"/>
    <property type="match status" value="1"/>
</dbReference>
<protein>
    <recommendedName>
        <fullName evidence="6">BHLH domain-containing protein</fullName>
    </recommendedName>
</protein>
<dbReference type="InterPro" id="IPR044549">
    <property type="entry name" value="bHLH_AtIBH1-like"/>
</dbReference>
<evidence type="ECO:0000256" key="4">
    <source>
        <dbReference type="ARBA" id="ARBA00023242"/>
    </source>
</evidence>
<comment type="subcellular location">
    <subcellularLocation>
        <location evidence="1">Nucleus</location>
    </subcellularLocation>
</comment>
<dbReference type="GO" id="GO:0000976">
    <property type="term" value="F:transcription cis-regulatory region binding"/>
    <property type="evidence" value="ECO:0007669"/>
    <property type="project" value="UniProtKB-ARBA"/>
</dbReference>
<evidence type="ECO:0000259" key="6">
    <source>
        <dbReference type="PROSITE" id="PS50888"/>
    </source>
</evidence>
<dbReference type="CDD" id="cd11444">
    <property type="entry name" value="bHLH_AtIBH1_like"/>
    <property type="match status" value="1"/>
</dbReference>
<evidence type="ECO:0000256" key="2">
    <source>
        <dbReference type="ARBA" id="ARBA00023015"/>
    </source>
</evidence>
<keyword evidence="3" id="KW-0804">Transcription</keyword>
<evidence type="ECO:0000256" key="1">
    <source>
        <dbReference type="ARBA" id="ARBA00004123"/>
    </source>
</evidence>
<dbReference type="PANTHER" id="PTHR33124">
    <property type="entry name" value="TRANSCRIPTION FACTOR IBH1-LIKE 1"/>
    <property type="match status" value="1"/>
</dbReference>
<name>A0ABC8R9Q4_9AQUA</name>
<keyword evidence="2" id="KW-0805">Transcription regulation</keyword>
<gene>
    <name evidence="7" type="ORF">ILEXP_LOCUS9074</name>
</gene>
<evidence type="ECO:0000256" key="5">
    <source>
        <dbReference type="SAM" id="MobiDB-lite"/>
    </source>
</evidence>
<evidence type="ECO:0000313" key="7">
    <source>
        <dbReference type="EMBL" id="CAK9141488.1"/>
    </source>
</evidence>
<proteinExistence type="predicted"/>
<dbReference type="InterPro" id="IPR044660">
    <property type="entry name" value="IBH1-like"/>
</dbReference>
<dbReference type="InterPro" id="IPR036638">
    <property type="entry name" value="HLH_DNA-bd_sf"/>
</dbReference>
<dbReference type="InterPro" id="IPR059002">
    <property type="entry name" value="IBH1_N"/>
</dbReference>
<feature type="domain" description="BHLH" evidence="6">
    <location>
        <begin position="130"/>
        <end position="179"/>
    </location>
</feature>
<organism evidence="7 8">
    <name type="scientific">Ilex paraguariensis</name>
    <name type="common">yerba mate</name>
    <dbReference type="NCBI Taxonomy" id="185542"/>
    <lineage>
        <taxon>Eukaryota</taxon>
        <taxon>Viridiplantae</taxon>
        <taxon>Streptophyta</taxon>
        <taxon>Embryophyta</taxon>
        <taxon>Tracheophyta</taxon>
        <taxon>Spermatophyta</taxon>
        <taxon>Magnoliopsida</taxon>
        <taxon>eudicotyledons</taxon>
        <taxon>Gunneridae</taxon>
        <taxon>Pentapetalae</taxon>
        <taxon>asterids</taxon>
        <taxon>campanulids</taxon>
        <taxon>Aquifoliales</taxon>
        <taxon>Aquifoliaceae</taxon>
        <taxon>Ilex</taxon>
    </lineage>
</organism>